<dbReference type="InterPro" id="IPR044147">
    <property type="entry name" value="UdgB-like"/>
</dbReference>
<keyword evidence="5" id="KW-0408">Iron</keyword>
<gene>
    <name evidence="11" type="ORF">WIS52_14450</name>
</gene>
<evidence type="ECO:0000256" key="7">
    <source>
        <dbReference type="ARBA" id="ARBA00023204"/>
    </source>
</evidence>
<evidence type="ECO:0000256" key="3">
    <source>
        <dbReference type="ARBA" id="ARBA00022763"/>
    </source>
</evidence>
<evidence type="ECO:0000256" key="5">
    <source>
        <dbReference type="ARBA" id="ARBA00023004"/>
    </source>
</evidence>
<dbReference type="Gene3D" id="3.40.470.10">
    <property type="entry name" value="Uracil-DNA glycosylase-like domain"/>
    <property type="match status" value="1"/>
</dbReference>
<evidence type="ECO:0000256" key="9">
    <source>
        <dbReference type="ARBA" id="ARBA00023887"/>
    </source>
</evidence>
<evidence type="ECO:0000259" key="10">
    <source>
        <dbReference type="SMART" id="SM00986"/>
    </source>
</evidence>
<sequence>MSAGPGALARLDREVADCRACPRLVEWRERVATEKRAAFRDQTYWGRPVPGFGPADAAMLIVGLAPAAHGANRTGRMFTGDRSGDVLYAALHAVGLASQPTATHADDGLELYGVRITAPVHCAPPANKPTPAERDTCRSWLERELDLLAPTVRSVMVLGGFGWQALLPVLAGAGWTVPRLAPKFSHGASVTLAPAPGSGRAPLELFGCYHVSQQNTFTGRLTPAMLERVLADTARAGGLSPTDP</sequence>
<evidence type="ECO:0000256" key="8">
    <source>
        <dbReference type="ARBA" id="ARBA00023779"/>
    </source>
</evidence>
<keyword evidence="6" id="KW-0411">Iron-sulfur</keyword>
<evidence type="ECO:0000313" key="12">
    <source>
        <dbReference type="Proteomes" id="UP001494902"/>
    </source>
</evidence>
<comment type="caution">
    <text evidence="11">The sequence shown here is derived from an EMBL/GenBank/DDBJ whole genome shotgun (WGS) entry which is preliminary data.</text>
</comment>
<organism evidence="11 12">
    <name type="scientific">Pseudonocardia nematodicida</name>
    <dbReference type="NCBI Taxonomy" id="1206997"/>
    <lineage>
        <taxon>Bacteria</taxon>
        <taxon>Bacillati</taxon>
        <taxon>Actinomycetota</taxon>
        <taxon>Actinomycetes</taxon>
        <taxon>Pseudonocardiales</taxon>
        <taxon>Pseudonocardiaceae</taxon>
        <taxon>Pseudonocardia</taxon>
    </lineage>
</organism>
<dbReference type="InterPro" id="IPR036895">
    <property type="entry name" value="Uracil-DNA_glycosylase-like_sf"/>
</dbReference>
<dbReference type="SUPFAM" id="SSF52141">
    <property type="entry name" value="Uracil-DNA glycosylase-like"/>
    <property type="match status" value="1"/>
</dbReference>
<keyword evidence="4" id="KW-0378">Hydrolase</keyword>
<evidence type="ECO:0000256" key="6">
    <source>
        <dbReference type="ARBA" id="ARBA00023014"/>
    </source>
</evidence>
<dbReference type="Pfam" id="PF03167">
    <property type="entry name" value="UDG"/>
    <property type="match status" value="1"/>
</dbReference>
<accession>A0ABV1KB21</accession>
<dbReference type="InterPro" id="IPR051536">
    <property type="entry name" value="UDG_Type-4/5"/>
</dbReference>
<keyword evidence="7" id="KW-0234">DNA repair</keyword>
<dbReference type="SMART" id="SM00986">
    <property type="entry name" value="UDG"/>
    <property type="match status" value="1"/>
</dbReference>
<keyword evidence="1" id="KW-0004">4Fe-4S</keyword>
<evidence type="ECO:0000256" key="1">
    <source>
        <dbReference type="ARBA" id="ARBA00022485"/>
    </source>
</evidence>
<keyword evidence="12" id="KW-1185">Reference proteome</keyword>
<dbReference type="PANTHER" id="PTHR33693:SF3">
    <property type="entry name" value="TYPE-5 URACIL-DNA GLYCOSYLASE"/>
    <property type="match status" value="1"/>
</dbReference>
<keyword evidence="3" id="KW-0227">DNA damage</keyword>
<comment type="similarity">
    <text evidence="8">Belongs to the uracil-DNA glycosylase (UDG) superfamily. Type 5 (UDGb) family.</text>
</comment>
<dbReference type="EMBL" id="JBEDNQ010000005">
    <property type="protein sequence ID" value="MEQ3551671.1"/>
    <property type="molecule type" value="Genomic_DNA"/>
</dbReference>
<reference evidence="11 12" key="1">
    <citation type="submission" date="2024-03" db="EMBL/GenBank/DDBJ databases">
        <title>Draft genome sequence of Pseudonocardia nematodicida JCM 31783.</title>
        <authorList>
            <person name="Butdee W."/>
            <person name="Duangmal K."/>
        </authorList>
    </citation>
    <scope>NUCLEOTIDE SEQUENCE [LARGE SCALE GENOMIC DNA]</scope>
    <source>
        <strain evidence="11 12">JCM 31783</strain>
    </source>
</reference>
<dbReference type="InterPro" id="IPR005122">
    <property type="entry name" value="Uracil-DNA_glycosylase-like"/>
</dbReference>
<evidence type="ECO:0000256" key="2">
    <source>
        <dbReference type="ARBA" id="ARBA00022723"/>
    </source>
</evidence>
<protein>
    <recommendedName>
        <fullName evidence="9">Type-5 uracil-DNA glycosylase</fullName>
    </recommendedName>
</protein>
<dbReference type="SMART" id="SM00987">
    <property type="entry name" value="UreE_C"/>
    <property type="match status" value="1"/>
</dbReference>
<proteinExistence type="inferred from homology"/>
<evidence type="ECO:0000313" key="11">
    <source>
        <dbReference type="EMBL" id="MEQ3551671.1"/>
    </source>
</evidence>
<dbReference type="PANTHER" id="PTHR33693">
    <property type="entry name" value="TYPE-5 URACIL-DNA GLYCOSYLASE"/>
    <property type="match status" value="1"/>
</dbReference>
<feature type="domain" description="Uracil-DNA glycosylase-like" evidence="10">
    <location>
        <begin position="50"/>
        <end position="230"/>
    </location>
</feature>
<dbReference type="CDD" id="cd10031">
    <property type="entry name" value="UDG-F5_TTUDGB_like"/>
    <property type="match status" value="1"/>
</dbReference>
<keyword evidence="2" id="KW-0479">Metal-binding</keyword>
<name>A0ABV1KB21_9PSEU</name>
<dbReference type="RefSeq" id="WP_349298743.1">
    <property type="nucleotide sequence ID" value="NZ_JBEDNQ010000005.1"/>
</dbReference>
<dbReference type="Proteomes" id="UP001494902">
    <property type="component" value="Unassembled WGS sequence"/>
</dbReference>
<evidence type="ECO:0000256" key="4">
    <source>
        <dbReference type="ARBA" id="ARBA00022801"/>
    </source>
</evidence>